<comment type="catalytic activity">
    <reaction evidence="5">
        <text>2 GTP = 3',3'-c-di-GMP + 2 diphosphate</text>
        <dbReference type="Rhea" id="RHEA:24898"/>
        <dbReference type="ChEBI" id="CHEBI:33019"/>
        <dbReference type="ChEBI" id="CHEBI:37565"/>
        <dbReference type="ChEBI" id="CHEBI:58805"/>
        <dbReference type="EC" id="2.7.7.65"/>
    </reaction>
</comment>
<dbReference type="SMART" id="SM00267">
    <property type="entry name" value="GGDEF"/>
    <property type="match status" value="1"/>
</dbReference>
<keyword evidence="6" id="KW-0175">Coiled coil</keyword>
<keyword evidence="9" id="KW-1185">Reference proteome</keyword>
<dbReference type="InterPro" id="IPR043128">
    <property type="entry name" value="Rev_trsase/Diguanyl_cyclase"/>
</dbReference>
<reference evidence="8" key="2">
    <citation type="journal article" date="2023" name="Microorganisms">
        <title>Isolation and Genomic Characteristics of Cat-Borne Campylobacter felis sp. nov. and Sheep-Borne Campylobacter ovis sp. nov.</title>
        <authorList>
            <person name="Wang H."/>
            <person name="Li Y."/>
            <person name="Gu Y."/>
            <person name="Zhou G."/>
            <person name="Chen X."/>
            <person name="Zhang X."/>
            <person name="Shao Z."/>
            <person name="Zhang J."/>
            <person name="Zhang M."/>
        </authorList>
    </citation>
    <scope>NUCLEOTIDE SEQUENCE</scope>
    <source>
        <strain evidence="8">PS10</strain>
    </source>
</reference>
<evidence type="ECO:0000313" key="9">
    <source>
        <dbReference type="Proteomes" id="UP001173801"/>
    </source>
</evidence>
<evidence type="ECO:0000256" key="4">
    <source>
        <dbReference type="ARBA" id="ARBA00023004"/>
    </source>
</evidence>
<dbReference type="InterPro" id="IPR050469">
    <property type="entry name" value="Diguanylate_Cyclase"/>
</dbReference>
<comment type="caution">
    <text evidence="8">The sequence shown here is derived from an EMBL/GenBank/DDBJ whole genome shotgun (WGS) entry which is preliminary data.</text>
</comment>
<gene>
    <name evidence="8" type="ORF">NYG85_09965</name>
</gene>
<dbReference type="SUPFAM" id="SSF47188">
    <property type="entry name" value="Hemerythrin-like"/>
    <property type="match status" value="1"/>
</dbReference>
<dbReference type="PANTHER" id="PTHR45138">
    <property type="entry name" value="REGULATORY COMPONENTS OF SENSORY TRANSDUCTION SYSTEM"/>
    <property type="match status" value="1"/>
</dbReference>
<evidence type="ECO:0000256" key="6">
    <source>
        <dbReference type="SAM" id="Coils"/>
    </source>
</evidence>
<organism evidence="8 9">
    <name type="scientific">Campylobacter gastrosuis</name>
    <dbReference type="NCBI Taxonomy" id="2974576"/>
    <lineage>
        <taxon>Bacteria</taxon>
        <taxon>Pseudomonadati</taxon>
        <taxon>Campylobacterota</taxon>
        <taxon>Epsilonproteobacteria</taxon>
        <taxon>Campylobacterales</taxon>
        <taxon>Campylobacteraceae</taxon>
        <taxon>Campylobacter</taxon>
    </lineage>
</organism>
<reference evidence="8" key="1">
    <citation type="submission" date="2022-08" db="EMBL/GenBank/DDBJ databases">
        <authorList>
            <person name="Wang H."/>
        </authorList>
    </citation>
    <scope>NUCLEOTIDE SEQUENCE</scope>
    <source>
        <strain evidence="8">PS10</strain>
    </source>
</reference>
<proteinExistence type="inferred from homology"/>
<dbReference type="Pfam" id="PF01814">
    <property type="entry name" value="Hemerythrin"/>
    <property type="match status" value="1"/>
</dbReference>
<sequence length="377" mass="43553">MLKPVFVWGREFETDFHKIDTEHRYLVEIINTIGRKIAEFNPRFEDLEPIFTELFNYTKYHFINEETIMKDANVDKRHIKEHLVAHKTFIREVTSQYERIDKTNIKESAKGLLDFLVQWLTFHILGMDKNLTTQIKLIESGYSPEDAFNEINGVNHEQLDTLVKSFNGIFGVLMKYNDELLVLKKSLEDKVEERTTELQEANERLEAVNKQLEFIAMHDQLTGLANRHKTMFELEKYWDNYAKNGENFSVIMLDLDNFKGINDTYGHDAGDAVLKSFAKTLSFSIRTDDLACRLGGDEFFIICPNTDKNGVLNLAQKLHKNIVDLKVEFENGSWSGISSIGIATTNDTMSNKEDLIKASDNAVYEAKRRGKNQIFAI</sequence>
<dbReference type="PROSITE" id="PS50887">
    <property type="entry name" value="GGDEF"/>
    <property type="match status" value="1"/>
</dbReference>
<name>A0ABT7HS05_9BACT</name>
<dbReference type="PANTHER" id="PTHR45138:SF9">
    <property type="entry name" value="DIGUANYLATE CYCLASE DGCM-RELATED"/>
    <property type="match status" value="1"/>
</dbReference>
<dbReference type="CDD" id="cd01949">
    <property type="entry name" value="GGDEF"/>
    <property type="match status" value="1"/>
</dbReference>
<comment type="similarity">
    <text evidence="1">Belongs to the hemerythrin family.</text>
</comment>
<dbReference type="NCBIfam" id="TIGR00254">
    <property type="entry name" value="GGDEF"/>
    <property type="match status" value="1"/>
</dbReference>
<dbReference type="InterPro" id="IPR012312">
    <property type="entry name" value="Hemerythrin-like"/>
</dbReference>
<keyword evidence="4" id="KW-0408">Iron</keyword>
<dbReference type="RefSeq" id="WP_284938400.1">
    <property type="nucleotide sequence ID" value="NZ_JANURM010000018.1"/>
</dbReference>
<dbReference type="CDD" id="cd12107">
    <property type="entry name" value="Hemerythrin"/>
    <property type="match status" value="1"/>
</dbReference>
<dbReference type="NCBIfam" id="TIGR02481">
    <property type="entry name" value="hemeryth_dom"/>
    <property type="match status" value="1"/>
</dbReference>
<dbReference type="InterPro" id="IPR000160">
    <property type="entry name" value="GGDEF_dom"/>
</dbReference>
<evidence type="ECO:0000256" key="5">
    <source>
        <dbReference type="ARBA" id="ARBA00034247"/>
    </source>
</evidence>
<keyword evidence="3" id="KW-0479">Metal-binding</keyword>
<dbReference type="InterPro" id="IPR029787">
    <property type="entry name" value="Nucleotide_cyclase"/>
</dbReference>
<dbReference type="InterPro" id="IPR035938">
    <property type="entry name" value="Hemerythrin-like_sf"/>
</dbReference>
<feature type="coiled-coil region" evidence="6">
    <location>
        <begin position="173"/>
        <end position="218"/>
    </location>
</feature>
<accession>A0ABT7HS05</accession>
<protein>
    <recommendedName>
        <fullName evidence="2">diguanylate cyclase</fullName>
        <ecNumber evidence="2">2.7.7.65</ecNumber>
    </recommendedName>
</protein>
<evidence type="ECO:0000259" key="7">
    <source>
        <dbReference type="PROSITE" id="PS50887"/>
    </source>
</evidence>
<evidence type="ECO:0000256" key="1">
    <source>
        <dbReference type="ARBA" id="ARBA00010587"/>
    </source>
</evidence>
<dbReference type="EMBL" id="JANURM010000018">
    <property type="protein sequence ID" value="MDL0089684.1"/>
    <property type="molecule type" value="Genomic_DNA"/>
</dbReference>
<dbReference type="SUPFAM" id="SSF55073">
    <property type="entry name" value="Nucleotide cyclase"/>
    <property type="match status" value="1"/>
</dbReference>
<dbReference type="Gene3D" id="3.30.70.270">
    <property type="match status" value="1"/>
</dbReference>
<dbReference type="Gene3D" id="1.20.120.50">
    <property type="entry name" value="Hemerythrin-like"/>
    <property type="match status" value="1"/>
</dbReference>
<evidence type="ECO:0000256" key="2">
    <source>
        <dbReference type="ARBA" id="ARBA00012528"/>
    </source>
</evidence>
<evidence type="ECO:0000256" key="3">
    <source>
        <dbReference type="ARBA" id="ARBA00022723"/>
    </source>
</evidence>
<feature type="domain" description="GGDEF" evidence="7">
    <location>
        <begin position="246"/>
        <end position="377"/>
    </location>
</feature>
<dbReference type="InterPro" id="IPR012827">
    <property type="entry name" value="Hemerythrin_metal-bd"/>
</dbReference>
<dbReference type="Proteomes" id="UP001173801">
    <property type="component" value="Unassembled WGS sequence"/>
</dbReference>
<dbReference type="EC" id="2.7.7.65" evidence="2"/>
<evidence type="ECO:0000313" key="8">
    <source>
        <dbReference type="EMBL" id="MDL0089684.1"/>
    </source>
</evidence>
<dbReference type="Pfam" id="PF00990">
    <property type="entry name" value="GGDEF"/>
    <property type="match status" value="1"/>
</dbReference>